<organism evidence="1 2">
    <name type="scientific">Nostoc commune NIES-4072</name>
    <dbReference type="NCBI Taxonomy" id="2005467"/>
    <lineage>
        <taxon>Bacteria</taxon>
        <taxon>Bacillati</taxon>
        <taxon>Cyanobacteriota</taxon>
        <taxon>Cyanophyceae</taxon>
        <taxon>Nostocales</taxon>
        <taxon>Nostocaceae</taxon>
        <taxon>Nostoc</taxon>
    </lineage>
</organism>
<keyword evidence="2" id="KW-1185">Reference proteome</keyword>
<dbReference type="EMBL" id="BDUD01000002">
    <property type="protein sequence ID" value="GBG23392.1"/>
    <property type="molecule type" value="Genomic_DNA"/>
</dbReference>
<name>A0A2R5FXA6_NOSCO</name>
<comment type="caution">
    <text evidence="1">The sequence shown here is derived from an EMBL/GenBank/DDBJ whole genome shotgun (WGS) entry which is preliminary data.</text>
</comment>
<reference evidence="1 2" key="1">
    <citation type="submission" date="2017-06" db="EMBL/GenBank/DDBJ databases">
        <title>Genome sequencing of cyanobaciteial culture collection at National Institute for Environmental Studies (NIES).</title>
        <authorList>
            <person name="Hirose Y."/>
            <person name="Shimura Y."/>
            <person name="Fujisawa T."/>
            <person name="Nakamura Y."/>
            <person name="Kawachi M."/>
        </authorList>
    </citation>
    <scope>NUCLEOTIDE SEQUENCE [LARGE SCALE GENOMIC DNA]</scope>
    <source>
        <strain evidence="1 2">NIES-4072</strain>
    </source>
</reference>
<evidence type="ECO:0000313" key="1">
    <source>
        <dbReference type="EMBL" id="GBG23392.1"/>
    </source>
</evidence>
<sequence>MNLWSRMDLIALTNERFLGDFYDFTALPTAMRYIFKAESYEMRWARGKLYCIIAGSAVFLITVADG</sequence>
<evidence type="ECO:0000313" key="2">
    <source>
        <dbReference type="Proteomes" id="UP000245124"/>
    </source>
</evidence>
<dbReference type="AlphaFoldDB" id="A0A2R5FXA6"/>
<dbReference type="Proteomes" id="UP000245124">
    <property type="component" value="Unassembled WGS sequence"/>
</dbReference>
<accession>A0A2R5FXA6</accession>
<gene>
    <name evidence="1" type="ORF">NIES4072_71040</name>
</gene>
<protein>
    <submittedName>
        <fullName evidence="1">Uncharacterized protein</fullName>
    </submittedName>
</protein>
<proteinExistence type="predicted"/>